<organism evidence="4 5">
    <name type="scientific">Haloflavibacter putidus</name>
    <dbReference type="NCBI Taxonomy" id="2576776"/>
    <lineage>
        <taxon>Bacteria</taxon>
        <taxon>Pseudomonadati</taxon>
        <taxon>Bacteroidota</taxon>
        <taxon>Flavobacteriia</taxon>
        <taxon>Flavobacteriales</taxon>
        <taxon>Flavobacteriaceae</taxon>
        <taxon>Haloflavibacter</taxon>
    </lineage>
</organism>
<sequence length="245" mass="26962">MKEEQIYGIHSTLEALRAEQNIEKIFLQKGLNSEAFKEISTLAREQNIAVSYVPIQKLNRLSQENHQGCIAKISPITYQSLEEMVEQAFAKTKTPLFLILDQITDVRNLGAIIRTAECTGVNGLILPSQGGAMINEQTVKTSSGAVFNLPIAKVNHIKDALFFLDTYKVIKIAATEKAKQSIYKVDLKQASVIIMGSEGKGVNPSILKMVDHEAKLPLLGETSSLNVSVACGVFLYEALRQRLGD</sequence>
<keyword evidence="1 4" id="KW-0489">Methyltransferase</keyword>
<dbReference type="NCBIfam" id="TIGR00186">
    <property type="entry name" value="rRNA_methyl_3"/>
    <property type="match status" value="1"/>
</dbReference>
<dbReference type="RefSeq" id="WP_141422470.1">
    <property type="nucleotide sequence ID" value="NZ_VIAR01000013.1"/>
</dbReference>
<dbReference type="PANTHER" id="PTHR46429:SF1">
    <property type="entry name" value="23S RRNA (GUANOSINE-2'-O-)-METHYLTRANSFERASE RLMB"/>
    <property type="match status" value="1"/>
</dbReference>
<proteinExistence type="predicted"/>
<dbReference type="SUPFAM" id="SSF75217">
    <property type="entry name" value="alpha/beta knot"/>
    <property type="match status" value="1"/>
</dbReference>
<dbReference type="GO" id="GO:0008173">
    <property type="term" value="F:RNA methyltransferase activity"/>
    <property type="evidence" value="ECO:0007669"/>
    <property type="project" value="InterPro"/>
</dbReference>
<gene>
    <name evidence="4" type="primary">rlmB</name>
    <name evidence="4" type="ORF">FKR84_11540</name>
</gene>
<dbReference type="InterPro" id="IPR004441">
    <property type="entry name" value="rRNA_MeTrfase_TrmH"/>
</dbReference>
<protein>
    <submittedName>
        <fullName evidence="4">23S rRNA (Guanosine(2251)-2'-O)-methyltransferase RlmB</fullName>
    </submittedName>
</protein>
<dbReference type="AlphaFoldDB" id="A0A507ZB85"/>
<dbReference type="EMBL" id="VIAR01000013">
    <property type="protein sequence ID" value="TQD34820.1"/>
    <property type="molecule type" value="Genomic_DNA"/>
</dbReference>
<evidence type="ECO:0000256" key="2">
    <source>
        <dbReference type="ARBA" id="ARBA00022679"/>
    </source>
</evidence>
<feature type="domain" description="RNA 2-O ribose methyltransferase substrate binding" evidence="3">
    <location>
        <begin position="5"/>
        <end position="79"/>
    </location>
</feature>
<evidence type="ECO:0000256" key="1">
    <source>
        <dbReference type="ARBA" id="ARBA00022603"/>
    </source>
</evidence>
<dbReference type="OrthoDB" id="9794400at2"/>
<dbReference type="Gene3D" id="3.30.1330.30">
    <property type="match status" value="1"/>
</dbReference>
<dbReference type="InterPro" id="IPR029026">
    <property type="entry name" value="tRNA_m1G_MTases_N"/>
</dbReference>
<evidence type="ECO:0000259" key="3">
    <source>
        <dbReference type="SMART" id="SM00967"/>
    </source>
</evidence>
<dbReference type="GO" id="GO:0005829">
    <property type="term" value="C:cytosol"/>
    <property type="evidence" value="ECO:0007669"/>
    <property type="project" value="TreeGrafter"/>
</dbReference>
<comment type="caution">
    <text evidence="4">The sequence shown here is derived from an EMBL/GenBank/DDBJ whole genome shotgun (WGS) entry which is preliminary data.</text>
</comment>
<dbReference type="CDD" id="cd18103">
    <property type="entry name" value="SpoU-like_RlmB"/>
    <property type="match status" value="1"/>
</dbReference>
<dbReference type="SMART" id="SM00967">
    <property type="entry name" value="SpoU_sub_bind"/>
    <property type="match status" value="1"/>
</dbReference>
<dbReference type="Pfam" id="PF08032">
    <property type="entry name" value="SpoU_sub_bind"/>
    <property type="match status" value="1"/>
</dbReference>
<dbReference type="InterPro" id="IPR029064">
    <property type="entry name" value="Ribosomal_eL30-like_sf"/>
</dbReference>
<keyword evidence="5" id="KW-1185">Reference proteome</keyword>
<dbReference type="Pfam" id="PF00588">
    <property type="entry name" value="SpoU_methylase"/>
    <property type="match status" value="1"/>
</dbReference>
<evidence type="ECO:0000313" key="4">
    <source>
        <dbReference type="EMBL" id="TQD34820.1"/>
    </source>
</evidence>
<dbReference type="GO" id="GO:0003723">
    <property type="term" value="F:RNA binding"/>
    <property type="evidence" value="ECO:0007669"/>
    <property type="project" value="InterPro"/>
</dbReference>
<dbReference type="PANTHER" id="PTHR46429">
    <property type="entry name" value="23S RRNA (GUANOSINE-2'-O-)-METHYLTRANSFERASE RLMB"/>
    <property type="match status" value="1"/>
</dbReference>
<dbReference type="Gene3D" id="3.40.1280.10">
    <property type="match status" value="1"/>
</dbReference>
<dbReference type="SUPFAM" id="SSF55315">
    <property type="entry name" value="L30e-like"/>
    <property type="match status" value="1"/>
</dbReference>
<dbReference type="GO" id="GO:0006396">
    <property type="term" value="P:RNA processing"/>
    <property type="evidence" value="ECO:0007669"/>
    <property type="project" value="InterPro"/>
</dbReference>
<name>A0A507ZB85_9FLAO</name>
<dbReference type="InterPro" id="IPR001537">
    <property type="entry name" value="SpoU_MeTrfase"/>
</dbReference>
<dbReference type="GO" id="GO:0032259">
    <property type="term" value="P:methylation"/>
    <property type="evidence" value="ECO:0007669"/>
    <property type="project" value="UniProtKB-KW"/>
</dbReference>
<dbReference type="InterPro" id="IPR029028">
    <property type="entry name" value="Alpha/beta_knot_MTases"/>
</dbReference>
<reference evidence="4 5" key="1">
    <citation type="submission" date="2019-06" db="EMBL/GenBank/DDBJ databases">
        <title>Flavibacter putida gen. nov., sp. nov., a novel marine bacterium of the family Flavobacteriaceae isolated from coastal seawater.</title>
        <authorList>
            <person name="Feng X."/>
        </authorList>
    </citation>
    <scope>NUCLEOTIDE SEQUENCE [LARGE SCALE GENOMIC DNA]</scope>
    <source>
        <strain evidence="4 5">PLHSN227</strain>
    </source>
</reference>
<evidence type="ECO:0000313" key="5">
    <source>
        <dbReference type="Proteomes" id="UP000317169"/>
    </source>
</evidence>
<accession>A0A507ZB85</accession>
<dbReference type="InterPro" id="IPR013123">
    <property type="entry name" value="SpoU_subst-bd"/>
</dbReference>
<keyword evidence="2 4" id="KW-0808">Transferase</keyword>
<dbReference type="Proteomes" id="UP000317169">
    <property type="component" value="Unassembled WGS sequence"/>
</dbReference>